<evidence type="ECO:0000313" key="7">
    <source>
        <dbReference type="Proteomes" id="UP000509510"/>
    </source>
</evidence>
<evidence type="ECO:0000256" key="1">
    <source>
        <dbReference type="ARBA" id="ARBA00008296"/>
    </source>
</evidence>
<feature type="region of interest" description="Disordered" evidence="3">
    <location>
        <begin position="1"/>
        <end position="117"/>
    </location>
</feature>
<dbReference type="PANTHER" id="PTHR21680:SF0">
    <property type="entry name" value="COILED-COIL DOMAIN-CONTAINING PROTEIN 124"/>
    <property type="match status" value="1"/>
</dbReference>
<dbReference type="RefSeq" id="XP_035348019.1">
    <property type="nucleotide sequence ID" value="XM_035492126.1"/>
</dbReference>
<feature type="domain" description="Coiled-coil" evidence="4">
    <location>
        <begin position="115"/>
        <end position="194"/>
    </location>
</feature>
<feature type="compositionally biased region" description="Low complexity" evidence="3">
    <location>
        <begin position="80"/>
        <end position="92"/>
    </location>
</feature>
<sequence length="224" mass="24114">MAKKGAGENTKKVAGNAKKAEAAAKKQAVVDAKNAAEEDTQWSQGAKGASAKKEAAEAKKAEAARKKAEREALLKEEEASQPSKAKGAGAKSAQKKTRGLDLSQLDDSAPASTKASALNASGIENALDALDLTSKGDAMKVDRHPERRFKAAYAAFEARRLPEIESEYPGLRKQQRIEICKKEFEKSDDNPFNKVNVAFDASREEIAAVKEAERKKVESRLGSK</sequence>
<feature type="compositionally biased region" description="Basic and acidic residues" evidence="3">
    <location>
        <begin position="51"/>
        <end position="78"/>
    </location>
</feature>
<protein>
    <recommendedName>
        <fullName evidence="8">DUF1014 domain protein</fullName>
    </recommendedName>
</protein>
<dbReference type="InterPro" id="IPR054414">
    <property type="entry name" value="Ccdc124/Oxs1_C"/>
</dbReference>
<dbReference type="InterPro" id="IPR054413">
    <property type="entry name" value="LSO1/2"/>
</dbReference>
<evidence type="ECO:0000259" key="4">
    <source>
        <dbReference type="Pfam" id="PF06244"/>
    </source>
</evidence>
<evidence type="ECO:0000256" key="2">
    <source>
        <dbReference type="ARBA" id="ARBA00023054"/>
    </source>
</evidence>
<comment type="similarity">
    <text evidence="1">Belongs to the CCDC124 family.</text>
</comment>
<dbReference type="KEGG" id="trg:TRUGW13939_09001"/>
<dbReference type="Pfam" id="PF22048">
    <property type="entry name" value="LSO1_2-like"/>
    <property type="match status" value="1"/>
</dbReference>
<evidence type="ECO:0000256" key="3">
    <source>
        <dbReference type="SAM" id="MobiDB-lite"/>
    </source>
</evidence>
<accession>A0A7H8R8A1</accession>
<evidence type="ECO:0000313" key="6">
    <source>
        <dbReference type="EMBL" id="QKX61845.1"/>
    </source>
</evidence>
<reference evidence="7" key="1">
    <citation type="submission" date="2020-06" db="EMBL/GenBank/DDBJ databases">
        <title>A chromosome-scale genome assembly of Talaromyces rugulosus W13939.</title>
        <authorList>
            <person name="Wang B."/>
            <person name="Guo L."/>
            <person name="Ye K."/>
            <person name="Wang L."/>
        </authorList>
    </citation>
    <scope>NUCLEOTIDE SEQUENCE [LARGE SCALE GENOMIC DNA]</scope>
    <source>
        <strain evidence="7">W13939</strain>
    </source>
</reference>
<name>A0A7H8R8A1_TALRU</name>
<dbReference type="GeneID" id="55996485"/>
<feature type="compositionally biased region" description="Basic and acidic residues" evidence="3">
    <location>
        <begin position="1"/>
        <end position="11"/>
    </location>
</feature>
<dbReference type="PANTHER" id="PTHR21680">
    <property type="entry name" value="COILED-COIL DOMAIN-CONTAINING PROTEIN 124"/>
    <property type="match status" value="1"/>
</dbReference>
<proteinExistence type="inferred from homology"/>
<dbReference type="GO" id="GO:0006366">
    <property type="term" value="P:transcription by RNA polymerase II"/>
    <property type="evidence" value="ECO:0007669"/>
    <property type="project" value="TreeGrafter"/>
</dbReference>
<evidence type="ECO:0008006" key="8">
    <source>
        <dbReference type="Google" id="ProtNLM"/>
    </source>
</evidence>
<feature type="domain" description="LSO1/LSO2" evidence="5">
    <location>
        <begin position="10"/>
        <end position="78"/>
    </location>
</feature>
<dbReference type="Proteomes" id="UP000509510">
    <property type="component" value="Chromosome V"/>
</dbReference>
<dbReference type="Pfam" id="PF06244">
    <property type="entry name" value="Ccdc124"/>
    <property type="match status" value="1"/>
</dbReference>
<keyword evidence="2" id="KW-0175">Coiled coil</keyword>
<gene>
    <name evidence="6" type="ORF">TRUGW13939_09001</name>
</gene>
<keyword evidence="7" id="KW-1185">Reference proteome</keyword>
<dbReference type="AlphaFoldDB" id="A0A7H8R8A1"/>
<dbReference type="InterPro" id="IPR010422">
    <property type="entry name" value="Ccdc124/Oxs1"/>
</dbReference>
<dbReference type="GO" id="GO:0003713">
    <property type="term" value="F:transcription coactivator activity"/>
    <property type="evidence" value="ECO:0007669"/>
    <property type="project" value="TreeGrafter"/>
</dbReference>
<evidence type="ECO:0000259" key="5">
    <source>
        <dbReference type="Pfam" id="PF22048"/>
    </source>
</evidence>
<dbReference type="GO" id="GO:0005634">
    <property type="term" value="C:nucleus"/>
    <property type="evidence" value="ECO:0007669"/>
    <property type="project" value="TreeGrafter"/>
</dbReference>
<dbReference type="OrthoDB" id="76412at2759"/>
<organism evidence="6 7">
    <name type="scientific">Talaromyces rugulosus</name>
    <name type="common">Penicillium rugulosum</name>
    <dbReference type="NCBI Taxonomy" id="121627"/>
    <lineage>
        <taxon>Eukaryota</taxon>
        <taxon>Fungi</taxon>
        <taxon>Dikarya</taxon>
        <taxon>Ascomycota</taxon>
        <taxon>Pezizomycotina</taxon>
        <taxon>Eurotiomycetes</taxon>
        <taxon>Eurotiomycetidae</taxon>
        <taxon>Eurotiales</taxon>
        <taxon>Trichocomaceae</taxon>
        <taxon>Talaromyces</taxon>
        <taxon>Talaromyces sect. Islandici</taxon>
    </lineage>
</organism>
<dbReference type="EMBL" id="CP055902">
    <property type="protein sequence ID" value="QKX61845.1"/>
    <property type="molecule type" value="Genomic_DNA"/>
</dbReference>